<keyword evidence="2" id="KW-1185">Reference proteome</keyword>
<evidence type="ECO:0000313" key="1">
    <source>
        <dbReference type="Ensembl" id="ENSMFAP00000055247.1"/>
    </source>
</evidence>
<dbReference type="Ensembl" id="ENSMFAT00000101707.1">
    <property type="protein sequence ID" value="ENSMFAP00000055247.1"/>
    <property type="gene ID" value="ENSMFAG00000051855.1"/>
</dbReference>
<evidence type="ECO:0000313" key="2">
    <source>
        <dbReference type="Proteomes" id="UP000233100"/>
    </source>
</evidence>
<reference evidence="1" key="3">
    <citation type="submission" date="2025-09" db="UniProtKB">
        <authorList>
            <consortium name="Ensembl"/>
        </authorList>
    </citation>
    <scope>IDENTIFICATION</scope>
</reference>
<organism evidence="1 2">
    <name type="scientific">Macaca fascicularis</name>
    <name type="common">Crab-eating macaque</name>
    <name type="synonym">Cynomolgus monkey</name>
    <dbReference type="NCBI Taxonomy" id="9541"/>
    <lineage>
        <taxon>Eukaryota</taxon>
        <taxon>Metazoa</taxon>
        <taxon>Chordata</taxon>
        <taxon>Craniata</taxon>
        <taxon>Vertebrata</taxon>
        <taxon>Euteleostomi</taxon>
        <taxon>Mammalia</taxon>
        <taxon>Eutheria</taxon>
        <taxon>Euarchontoglires</taxon>
        <taxon>Primates</taxon>
        <taxon>Haplorrhini</taxon>
        <taxon>Catarrhini</taxon>
        <taxon>Cercopithecidae</taxon>
        <taxon>Cercopithecinae</taxon>
        <taxon>Macaca</taxon>
    </lineage>
</organism>
<name>A0A7N9CWQ7_MACFA</name>
<protein>
    <submittedName>
        <fullName evidence="1">Uncharacterized protein</fullName>
    </submittedName>
</protein>
<reference evidence="1" key="2">
    <citation type="submission" date="2025-08" db="UniProtKB">
        <authorList>
            <consortium name="Ensembl"/>
        </authorList>
    </citation>
    <scope>IDENTIFICATION</scope>
</reference>
<proteinExistence type="predicted"/>
<dbReference type="Proteomes" id="UP000233100">
    <property type="component" value="Chromosome 6"/>
</dbReference>
<accession>A0A7N9CWQ7</accession>
<sequence>LCWRHLDLGLLSLPNFYPCPNSCIVQKSCSRYYRYYFIVCYI</sequence>
<reference evidence="1 2" key="1">
    <citation type="submission" date="2013-03" db="EMBL/GenBank/DDBJ databases">
        <authorList>
            <person name="Warren W."/>
            <person name="Wilson R.K."/>
        </authorList>
    </citation>
    <scope>NUCLEOTIDE SEQUENCE</scope>
</reference>
<dbReference type="AlphaFoldDB" id="A0A7N9CWQ7"/>